<comment type="subcellular location">
    <subcellularLocation>
        <location evidence="1">Membrane</location>
        <topology evidence="1">Multi-pass membrane protein</topology>
    </subcellularLocation>
</comment>
<evidence type="ECO:0000256" key="2">
    <source>
        <dbReference type="ARBA" id="ARBA00006214"/>
    </source>
</evidence>
<evidence type="ECO:0000256" key="9">
    <source>
        <dbReference type="ARBA" id="ARBA00023284"/>
    </source>
</evidence>
<evidence type="ECO:0000256" key="10">
    <source>
        <dbReference type="SAM" id="Phobius"/>
    </source>
</evidence>
<dbReference type="InterPro" id="IPR038354">
    <property type="entry name" value="VKOR_sf"/>
</dbReference>
<dbReference type="RefSeq" id="WP_015780466.1">
    <property type="nucleotide sequence ID" value="NC_013169.1"/>
</dbReference>
<feature type="transmembrane region" description="Helical" evidence="10">
    <location>
        <begin position="65"/>
        <end position="83"/>
    </location>
</feature>
<evidence type="ECO:0000256" key="5">
    <source>
        <dbReference type="ARBA" id="ARBA00022989"/>
    </source>
</evidence>
<gene>
    <name evidence="12" type="ordered locus">Ksed_25850</name>
</gene>
<dbReference type="Gene3D" id="1.20.1440.130">
    <property type="entry name" value="VKOR domain"/>
    <property type="match status" value="1"/>
</dbReference>
<evidence type="ECO:0000256" key="1">
    <source>
        <dbReference type="ARBA" id="ARBA00004141"/>
    </source>
</evidence>
<evidence type="ECO:0000256" key="7">
    <source>
        <dbReference type="ARBA" id="ARBA00023136"/>
    </source>
</evidence>
<reference evidence="12 13" key="1">
    <citation type="journal article" date="2009" name="Stand. Genomic Sci.">
        <title>Complete genome sequence of Kytococcus sedentarius type strain (541).</title>
        <authorList>
            <person name="Sims D."/>
            <person name="Brettin T."/>
            <person name="Detter J.C."/>
            <person name="Han C."/>
            <person name="Lapidus A."/>
            <person name="Copeland A."/>
            <person name="Glavina Del Rio T."/>
            <person name="Nolan M."/>
            <person name="Chen F."/>
            <person name="Lucas S."/>
            <person name="Tice H."/>
            <person name="Cheng J.F."/>
            <person name="Bruce D."/>
            <person name="Goodwin L."/>
            <person name="Pitluck S."/>
            <person name="Ovchinnikova G."/>
            <person name="Pati A."/>
            <person name="Ivanova N."/>
            <person name="Mavrommatis K."/>
            <person name="Chen A."/>
            <person name="Palaniappan K."/>
            <person name="D'haeseleer P."/>
            <person name="Chain P."/>
            <person name="Bristow J."/>
            <person name="Eisen J.A."/>
            <person name="Markowitz V."/>
            <person name="Hugenholtz P."/>
            <person name="Schneider S."/>
            <person name="Goker M."/>
            <person name="Pukall R."/>
            <person name="Kyrpides N.C."/>
            <person name="Klenk H.P."/>
        </authorList>
    </citation>
    <scope>NUCLEOTIDE SEQUENCE [LARGE SCALE GENOMIC DNA]</scope>
    <source>
        <strain evidence="13">ATCC 14392 / DSM 20547 / JCM 11482 / CCUG 33030 / NBRC 15357 / NCTC 11040 / CCM 314 / 541</strain>
    </source>
</reference>
<feature type="transmembrane region" description="Helical" evidence="10">
    <location>
        <begin position="90"/>
        <end position="111"/>
    </location>
</feature>
<keyword evidence="6" id="KW-0560">Oxidoreductase</keyword>
<keyword evidence="8" id="KW-1015">Disulfide bond</keyword>
<evidence type="ECO:0000256" key="4">
    <source>
        <dbReference type="ARBA" id="ARBA00022719"/>
    </source>
</evidence>
<dbReference type="SMART" id="SM00756">
    <property type="entry name" value="VKc"/>
    <property type="match status" value="1"/>
</dbReference>
<evidence type="ECO:0000313" key="13">
    <source>
        <dbReference type="Proteomes" id="UP000006666"/>
    </source>
</evidence>
<comment type="similarity">
    <text evidence="2">Belongs to the VKOR family.</text>
</comment>
<evidence type="ECO:0000256" key="6">
    <source>
        <dbReference type="ARBA" id="ARBA00023002"/>
    </source>
</evidence>
<evidence type="ECO:0000256" key="3">
    <source>
        <dbReference type="ARBA" id="ARBA00022692"/>
    </source>
</evidence>
<dbReference type="GO" id="GO:0048038">
    <property type="term" value="F:quinone binding"/>
    <property type="evidence" value="ECO:0007669"/>
    <property type="project" value="UniProtKB-KW"/>
</dbReference>
<dbReference type="eggNOG" id="COG4243">
    <property type="taxonomic scope" value="Bacteria"/>
</dbReference>
<keyword evidence="5 10" id="KW-1133">Transmembrane helix</keyword>
<dbReference type="InterPro" id="IPR012932">
    <property type="entry name" value="VKOR"/>
</dbReference>
<sequence>MPAVAWVLLVCGSVGLSAAFVLLVEKFRLVADPAYVPSCSISPLLSCGSVMSTAQAEVFGFPNPVMGVAGFAALVTVAVTLLAGARLPSWYWIGLTVGTGLGTVFVHWLIFQSLYRIGALCPYCMVVWVVTVSALVAVLARWSRAGALPPWVGGYASTIVVAWVLVIAALIAIRFWDYWVTLL</sequence>
<dbReference type="KEGG" id="kse:Ksed_25850"/>
<dbReference type="GO" id="GO:0016020">
    <property type="term" value="C:membrane"/>
    <property type="evidence" value="ECO:0007669"/>
    <property type="project" value="UniProtKB-SubCell"/>
</dbReference>
<feature type="domain" description="Vitamin K epoxide reductase" evidence="11">
    <location>
        <begin position="1"/>
        <end position="142"/>
    </location>
</feature>
<dbReference type="Proteomes" id="UP000006666">
    <property type="component" value="Chromosome"/>
</dbReference>
<dbReference type="AlphaFoldDB" id="C7NGD6"/>
<organism evidence="12 13">
    <name type="scientific">Kytococcus sedentarius (strain ATCC 14392 / DSM 20547 / JCM 11482 / CCUG 33030 / NBRC 15357 / NCTC 11040 / CCM 314 / 541)</name>
    <name type="common">Micrococcus sedentarius</name>
    <dbReference type="NCBI Taxonomy" id="478801"/>
    <lineage>
        <taxon>Bacteria</taxon>
        <taxon>Bacillati</taxon>
        <taxon>Actinomycetota</taxon>
        <taxon>Actinomycetes</taxon>
        <taxon>Micrococcales</taxon>
        <taxon>Kytococcaceae</taxon>
        <taxon>Kytococcus</taxon>
    </lineage>
</organism>
<name>C7NGD6_KYTSD</name>
<feature type="transmembrane region" description="Helical" evidence="10">
    <location>
        <begin position="117"/>
        <end position="140"/>
    </location>
</feature>
<evidence type="ECO:0000259" key="11">
    <source>
        <dbReference type="SMART" id="SM00756"/>
    </source>
</evidence>
<evidence type="ECO:0000256" key="8">
    <source>
        <dbReference type="ARBA" id="ARBA00023157"/>
    </source>
</evidence>
<accession>C7NGD6</accession>
<dbReference type="HOGENOM" id="CLU_082938_1_1_11"/>
<keyword evidence="7 10" id="KW-0472">Membrane</keyword>
<keyword evidence="13" id="KW-1185">Reference proteome</keyword>
<keyword evidence="9" id="KW-0676">Redox-active center</keyword>
<dbReference type="STRING" id="478801.Ksed_25850"/>
<keyword evidence="3 10" id="KW-0812">Transmembrane</keyword>
<dbReference type="CDD" id="cd12922">
    <property type="entry name" value="VKOR_5"/>
    <property type="match status" value="1"/>
</dbReference>
<protein>
    <submittedName>
        <fullName evidence="12">Predicted membrane protein</fullName>
    </submittedName>
</protein>
<dbReference type="EMBL" id="CP001686">
    <property type="protein sequence ID" value="ACV07545.1"/>
    <property type="molecule type" value="Genomic_DNA"/>
</dbReference>
<dbReference type="GO" id="GO:0016491">
    <property type="term" value="F:oxidoreductase activity"/>
    <property type="evidence" value="ECO:0007669"/>
    <property type="project" value="UniProtKB-KW"/>
</dbReference>
<feature type="transmembrane region" description="Helical" evidence="10">
    <location>
        <begin position="152"/>
        <end position="176"/>
    </location>
</feature>
<keyword evidence="4" id="KW-0874">Quinone</keyword>
<evidence type="ECO:0000313" key="12">
    <source>
        <dbReference type="EMBL" id="ACV07545.1"/>
    </source>
</evidence>
<proteinExistence type="inferred from homology"/>
<dbReference type="Pfam" id="PF07884">
    <property type="entry name" value="VKOR"/>
    <property type="match status" value="1"/>
</dbReference>
<dbReference type="InterPro" id="IPR041714">
    <property type="entry name" value="VKOR_Actinobacteria"/>
</dbReference>